<reference evidence="2 3" key="1">
    <citation type="journal article" date="2018" name="BMC Genomics">
        <title>Comparative genomics of the wheat fungal pathogen Pyrenophora tritici-repentis reveals chromosomal variations and genome plasticity.</title>
        <authorList>
            <person name="Moolhuijzen P."/>
            <person name="See P.T."/>
            <person name="Hane J.K."/>
            <person name="Shi G."/>
            <person name="Liu Z."/>
            <person name="Oliver R.P."/>
            <person name="Moffat C.S."/>
        </authorList>
    </citation>
    <scope>NUCLEOTIDE SEQUENCE [LARGE SCALE GENOMIC DNA]</scope>
    <source>
        <strain evidence="2">M4</strain>
    </source>
</reference>
<evidence type="ECO:0000313" key="3">
    <source>
        <dbReference type="Proteomes" id="UP000245464"/>
    </source>
</evidence>
<evidence type="ECO:0000256" key="1">
    <source>
        <dbReference type="SAM" id="Phobius"/>
    </source>
</evidence>
<evidence type="ECO:0000313" key="2">
    <source>
        <dbReference type="EMBL" id="KAF7564215.1"/>
    </source>
</evidence>
<keyword evidence="1" id="KW-0812">Transmembrane</keyword>
<dbReference type="PANTHER" id="PTHR28019">
    <property type="entry name" value="CELL MEMBRANE PROTEIN YLR413W-RELATED"/>
    <property type="match status" value="1"/>
</dbReference>
<dbReference type="PANTHER" id="PTHR28019:SF3">
    <property type="entry name" value="INTEGRAL MEMBRANE PROTEIN (AFU_ORTHOLOGUE AFUA_6G07470)"/>
    <property type="match status" value="1"/>
</dbReference>
<organism evidence="2 3">
    <name type="scientific">Pyrenophora tritici-repentis</name>
    <dbReference type="NCBI Taxonomy" id="45151"/>
    <lineage>
        <taxon>Eukaryota</taxon>
        <taxon>Fungi</taxon>
        <taxon>Dikarya</taxon>
        <taxon>Ascomycota</taxon>
        <taxon>Pezizomycotina</taxon>
        <taxon>Dothideomycetes</taxon>
        <taxon>Pleosporomycetidae</taxon>
        <taxon>Pleosporales</taxon>
        <taxon>Pleosporineae</taxon>
        <taxon>Pleosporaceae</taxon>
        <taxon>Pyrenophora</taxon>
    </lineage>
</organism>
<dbReference type="InterPro" id="IPR052413">
    <property type="entry name" value="SUR7_domain"/>
</dbReference>
<dbReference type="RefSeq" id="XP_065958669.1">
    <property type="nucleotide sequence ID" value="XM_066110299.1"/>
</dbReference>
<gene>
    <name evidence="2" type="ORF">PtrM4_153640</name>
</gene>
<dbReference type="Pfam" id="PF06687">
    <property type="entry name" value="SUR7"/>
    <property type="match status" value="1"/>
</dbReference>
<dbReference type="GO" id="GO:0051285">
    <property type="term" value="C:cell cortex of cell tip"/>
    <property type="evidence" value="ECO:0007669"/>
    <property type="project" value="TreeGrafter"/>
</dbReference>
<dbReference type="GeneID" id="90958335"/>
<keyword evidence="1" id="KW-1133">Transmembrane helix</keyword>
<sequence>AQTLFALAAATATAIYGTVTGVFKTVLEPYNIDASMGSRMLSTLWLAVAFSIASGFFWLISVCCCSGKAPIRRFPSRRLRIRVARVASEQGARGSDGV</sequence>
<accession>A0A834RHF1</accession>
<dbReference type="KEGG" id="ptrr:90958335"/>
<keyword evidence="1" id="KW-0472">Membrane</keyword>
<protein>
    <submittedName>
        <fullName evidence="2">Uncharacterized protein</fullName>
    </submittedName>
</protein>
<dbReference type="InterPro" id="IPR009571">
    <property type="entry name" value="SUR7/Rim9-like_fungi"/>
</dbReference>
<feature type="non-terminal residue" evidence="2">
    <location>
        <position position="1"/>
    </location>
</feature>
<dbReference type="Proteomes" id="UP000245464">
    <property type="component" value="Unassembled WGS sequence"/>
</dbReference>
<proteinExistence type="predicted"/>
<name>A0A834RHF1_9PLEO</name>
<dbReference type="AlphaFoldDB" id="A0A834RHF1"/>
<feature type="transmembrane region" description="Helical" evidence="1">
    <location>
        <begin position="44"/>
        <end position="71"/>
    </location>
</feature>
<dbReference type="GO" id="GO:0005886">
    <property type="term" value="C:plasma membrane"/>
    <property type="evidence" value="ECO:0007669"/>
    <property type="project" value="InterPro"/>
</dbReference>
<comment type="caution">
    <text evidence="2">The sequence shown here is derived from an EMBL/GenBank/DDBJ whole genome shotgun (WGS) entry which is preliminary data.</text>
</comment>
<dbReference type="EMBL" id="NQIK02000025">
    <property type="protein sequence ID" value="KAF7564215.1"/>
    <property type="molecule type" value="Genomic_DNA"/>
</dbReference>
<dbReference type="GO" id="GO:0031505">
    <property type="term" value="P:fungal-type cell wall organization"/>
    <property type="evidence" value="ECO:0007669"/>
    <property type="project" value="TreeGrafter"/>
</dbReference>